<dbReference type="KEGG" id="ehx:EMIHUDRAFT_205088"/>
<accession>A0A0D3JUF7</accession>
<evidence type="ECO:0008006" key="3">
    <source>
        <dbReference type="Google" id="ProtNLM"/>
    </source>
</evidence>
<dbReference type="Gene3D" id="3.90.1720.10">
    <property type="entry name" value="endopeptidase domain like (from Nostoc punctiforme)"/>
    <property type="match status" value="1"/>
</dbReference>
<dbReference type="HOGENOM" id="CLU_1158182_0_0_1"/>
<sequence>MASLREGDFVLLASTNLEGRLIGCFSRGVSHCGVMLRLPGPDGRLWFVHSYPDAPEGTDFYVPPGMSAFRAKFELSAGGVRAVPLDKFLSAHANIYSGGGCEVVRPAPPFDEAQLEAMRALVAIHYAKAFETNSWQLINSCLGCGLSSWCCATNDSYFCSELAAEMYQAAGRLPKLEASAYSPAEVAESLLGAGAERVGAIDGYSAPGNCCALCSLCQSCCFVVSCFACAVGPRGSTETA</sequence>
<evidence type="ECO:0000313" key="1">
    <source>
        <dbReference type="EnsemblProtists" id="EOD27142"/>
    </source>
</evidence>
<dbReference type="InterPro" id="IPR038765">
    <property type="entry name" value="Papain-like_cys_pep_sf"/>
</dbReference>
<name>A0A0D3JUF7_EMIH1</name>
<dbReference type="Proteomes" id="UP000013827">
    <property type="component" value="Unassembled WGS sequence"/>
</dbReference>
<dbReference type="AlphaFoldDB" id="A0A0D3JUF7"/>
<dbReference type="EnsemblProtists" id="EOD27142">
    <property type="protein sequence ID" value="EOD27142"/>
    <property type="gene ID" value="EMIHUDRAFT_205088"/>
</dbReference>
<reference evidence="2" key="1">
    <citation type="journal article" date="2013" name="Nature">
        <title>Pan genome of the phytoplankton Emiliania underpins its global distribution.</title>
        <authorList>
            <person name="Read B.A."/>
            <person name="Kegel J."/>
            <person name="Klute M.J."/>
            <person name="Kuo A."/>
            <person name="Lefebvre S.C."/>
            <person name="Maumus F."/>
            <person name="Mayer C."/>
            <person name="Miller J."/>
            <person name="Monier A."/>
            <person name="Salamov A."/>
            <person name="Young J."/>
            <person name="Aguilar M."/>
            <person name="Claverie J.M."/>
            <person name="Frickenhaus S."/>
            <person name="Gonzalez K."/>
            <person name="Herman E.K."/>
            <person name="Lin Y.C."/>
            <person name="Napier J."/>
            <person name="Ogata H."/>
            <person name="Sarno A.F."/>
            <person name="Shmutz J."/>
            <person name="Schroeder D."/>
            <person name="de Vargas C."/>
            <person name="Verret F."/>
            <person name="von Dassow P."/>
            <person name="Valentin K."/>
            <person name="Van de Peer Y."/>
            <person name="Wheeler G."/>
            <person name="Dacks J.B."/>
            <person name="Delwiche C.F."/>
            <person name="Dyhrman S.T."/>
            <person name="Glockner G."/>
            <person name="John U."/>
            <person name="Richards T."/>
            <person name="Worden A.Z."/>
            <person name="Zhang X."/>
            <person name="Grigoriev I.V."/>
            <person name="Allen A.E."/>
            <person name="Bidle K."/>
            <person name="Borodovsky M."/>
            <person name="Bowler C."/>
            <person name="Brownlee C."/>
            <person name="Cock J.M."/>
            <person name="Elias M."/>
            <person name="Gladyshev V.N."/>
            <person name="Groth M."/>
            <person name="Guda C."/>
            <person name="Hadaegh A."/>
            <person name="Iglesias-Rodriguez M.D."/>
            <person name="Jenkins J."/>
            <person name="Jones B.M."/>
            <person name="Lawson T."/>
            <person name="Leese F."/>
            <person name="Lindquist E."/>
            <person name="Lobanov A."/>
            <person name="Lomsadze A."/>
            <person name="Malik S.B."/>
            <person name="Marsh M.E."/>
            <person name="Mackinder L."/>
            <person name="Mock T."/>
            <person name="Mueller-Roeber B."/>
            <person name="Pagarete A."/>
            <person name="Parker M."/>
            <person name="Probert I."/>
            <person name="Quesneville H."/>
            <person name="Raines C."/>
            <person name="Rensing S.A."/>
            <person name="Riano-Pachon D.M."/>
            <person name="Richier S."/>
            <person name="Rokitta S."/>
            <person name="Shiraiwa Y."/>
            <person name="Soanes D.M."/>
            <person name="van der Giezen M."/>
            <person name="Wahlund T.M."/>
            <person name="Williams B."/>
            <person name="Wilson W."/>
            <person name="Wolfe G."/>
            <person name="Wurch L.L."/>
        </authorList>
    </citation>
    <scope>NUCLEOTIDE SEQUENCE</scope>
</reference>
<evidence type="ECO:0000313" key="2">
    <source>
        <dbReference type="Proteomes" id="UP000013827"/>
    </source>
</evidence>
<keyword evidence="2" id="KW-1185">Reference proteome</keyword>
<organism evidence="1 2">
    <name type="scientific">Emiliania huxleyi (strain CCMP1516)</name>
    <dbReference type="NCBI Taxonomy" id="280463"/>
    <lineage>
        <taxon>Eukaryota</taxon>
        <taxon>Haptista</taxon>
        <taxon>Haptophyta</taxon>
        <taxon>Prymnesiophyceae</taxon>
        <taxon>Isochrysidales</taxon>
        <taxon>Noelaerhabdaceae</taxon>
        <taxon>Emiliania</taxon>
    </lineage>
</organism>
<dbReference type="PaxDb" id="2903-EOD27142"/>
<dbReference type="SUPFAM" id="SSF54001">
    <property type="entry name" value="Cysteine proteinases"/>
    <property type="match status" value="1"/>
</dbReference>
<protein>
    <recommendedName>
        <fullName evidence="3">LRAT domain-containing protein</fullName>
    </recommendedName>
</protein>
<proteinExistence type="predicted"/>
<dbReference type="GeneID" id="17272688"/>
<dbReference type="RefSeq" id="XP_005779571.1">
    <property type="nucleotide sequence ID" value="XM_005779514.1"/>
</dbReference>
<reference evidence="1" key="2">
    <citation type="submission" date="2024-10" db="UniProtKB">
        <authorList>
            <consortium name="EnsemblProtists"/>
        </authorList>
    </citation>
    <scope>IDENTIFICATION</scope>
</reference>